<reference evidence="1" key="1">
    <citation type="journal article" date="2021" name="PeerJ">
        <title>Extensive microbial diversity within the chicken gut microbiome revealed by metagenomics and culture.</title>
        <authorList>
            <person name="Gilroy R."/>
            <person name="Ravi A."/>
            <person name="Getino M."/>
            <person name="Pursley I."/>
            <person name="Horton D.L."/>
            <person name="Alikhan N.F."/>
            <person name="Baker D."/>
            <person name="Gharbi K."/>
            <person name="Hall N."/>
            <person name="Watson M."/>
            <person name="Adriaenssens E.M."/>
            <person name="Foster-Nyarko E."/>
            <person name="Jarju S."/>
            <person name="Secka A."/>
            <person name="Antonio M."/>
            <person name="Oren A."/>
            <person name="Chaudhuri R.R."/>
            <person name="La Ragione R."/>
            <person name="Hildebrand F."/>
            <person name="Pallen M.J."/>
        </authorList>
    </citation>
    <scope>NUCLEOTIDE SEQUENCE</scope>
    <source>
        <strain evidence="1">A5-1222</strain>
    </source>
</reference>
<protein>
    <submittedName>
        <fullName evidence="1">Uncharacterized protein</fullName>
    </submittedName>
</protein>
<accession>A0A9E2NVU8</accession>
<evidence type="ECO:0000313" key="2">
    <source>
        <dbReference type="Proteomes" id="UP000824247"/>
    </source>
</evidence>
<dbReference type="EMBL" id="JAHLFM010000011">
    <property type="protein sequence ID" value="MBU3830661.1"/>
    <property type="molecule type" value="Genomic_DNA"/>
</dbReference>
<gene>
    <name evidence="1" type="ORF">H9897_00660</name>
</gene>
<proteinExistence type="predicted"/>
<feature type="non-terminal residue" evidence="1">
    <location>
        <position position="121"/>
    </location>
</feature>
<sequence>MNHQIYNILNNICLKINQKNDFEIFKINFEIYTKLIECLKEYKYKNIGFFKKKNDCVDYYSIMDELIKNQKNVFQIENNINYLSISIVNKITNFILKNDGIYSYPKTDISYLNKLSIIIYP</sequence>
<dbReference type="Proteomes" id="UP000824247">
    <property type="component" value="Unassembled WGS sequence"/>
</dbReference>
<organism evidence="1 2">
    <name type="scientific">Candidatus Ureaplasma intestinipullorum</name>
    <dbReference type="NCBI Taxonomy" id="2838770"/>
    <lineage>
        <taxon>Bacteria</taxon>
        <taxon>Bacillati</taxon>
        <taxon>Mycoplasmatota</taxon>
        <taxon>Mycoplasmoidales</taxon>
        <taxon>Mycoplasmoidaceae</taxon>
        <taxon>Ureaplasma</taxon>
    </lineage>
</organism>
<name>A0A9E2NVU8_9BACT</name>
<comment type="caution">
    <text evidence="1">The sequence shown here is derived from an EMBL/GenBank/DDBJ whole genome shotgun (WGS) entry which is preliminary data.</text>
</comment>
<dbReference type="AlphaFoldDB" id="A0A9E2NVU8"/>
<reference evidence="1" key="2">
    <citation type="submission" date="2021-04" db="EMBL/GenBank/DDBJ databases">
        <authorList>
            <person name="Gilroy R."/>
        </authorList>
    </citation>
    <scope>NUCLEOTIDE SEQUENCE</scope>
    <source>
        <strain evidence="1">A5-1222</strain>
    </source>
</reference>
<evidence type="ECO:0000313" key="1">
    <source>
        <dbReference type="EMBL" id="MBU3830661.1"/>
    </source>
</evidence>